<keyword evidence="2" id="KW-0378">Hydrolase</keyword>
<keyword evidence="2" id="KW-0255">Endonuclease</keyword>
<protein>
    <submittedName>
        <fullName evidence="2">Endonuclease/exonuclease/phosphatase family protein</fullName>
    </submittedName>
</protein>
<keyword evidence="2" id="KW-0540">Nuclease</keyword>
<dbReference type="CDD" id="cd09079">
    <property type="entry name" value="RgfB-like"/>
    <property type="match status" value="1"/>
</dbReference>
<evidence type="ECO:0000313" key="2">
    <source>
        <dbReference type="EMBL" id="MBP1043021.1"/>
    </source>
</evidence>
<dbReference type="PANTHER" id="PTHR14859">
    <property type="entry name" value="CALCOFLUOR WHITE HYPERSENSITIVE PROTEIN PRECURSOR"/>
    <property type="match status" value="1"/>
</dbReference>
<dbReference type="GO" id="GO:0016020">
    <property type="term" value="C:membrane"/>
    <property type="evidence" value="ECO:0007669"/>
    <property type="project" value="GOC"/>
</dbReference>
<dbReference type="Proteomes" id="UP000674938">
    <property type="component" value="Unassembled WGS sequence"/>
</dbReference>
<dbReference type="EMBL" id="JAEEGA010000013">
    <property type="protein sequence ID" value="MBP1043021.1"/>
    <property type="molecule type" value="Genomic_DNA"/>
</dbReference>
<dbReference type="RefSeq" id="WP_209530832.1">
    <property type="nucleotide sequence ID" value="NZ_JAEEGA010000013.1"/>
</dbReference>
<evidence type="ECO:0000259" key="1">
    <source>
        <dbReference type="Pfam" id="PF03372"/>
    </source>
</evidence>
<keyword evidence="3" id="KW-1185">Reference proteome</keyword>
<dbReference type="AlphaFoldDB" id="A0A940PBD0"/>
<comment type="caution">
    <text evidence="2">The sequence shown here is derived from an EMBL/GenBank/DDBJ whole genome shotgun (WGS) entry which is preliminary data.</text>
</comment>
<sequence>MKLLTLNTHSWLEDQQLTKIDTLAEQIACERYDIIALQEVNQLHQADGSLISWQPDNYLNLLVTALEKKGLTYHWRWVATHLAYDKFDEGLALLSLHPIEEVAELLLSPPELAYDNYQRRKALGIKVTIQQQSYWFYSVHCSWWQPKQSIGFRYEWASLTKAIKLSATVPVFLLGDFNNPADITGEGYELITKSGWYDTFYLADHREGAATVEKNIAGWEDNQQAIRIDYVFCSHALPIASSMILFNGVRGPLISDHFGLAVSLTNKLT</sequence>
<accession>A0A940PBD0</accession>
<dbReference type="GO" id="GO:0004519">
    <property type="term" value="F:endonuclease activity"/>
    <property type="evidence" value="ECO:0007669"/>
    <property type="project" value="UniProtKB-KW"/>
</dbReference>
<name>A0A940PBD0_9ENTE</name>
<dbReference type="InterPro" id="IPR005135">
    <property type="entry name" value="Endo/exonuclease/phosphatase"/>
</dbReference>
<dbReference type="SUPFAM" id="SSF56219">
    <property type="entry name" value="DNase I-like"/>
    <property type="match status" value="1"/>
</dbReference>
<feature type="domain" description="Endonuclease/exonuclease/phosphatase" evidence="1">
    <location>
        <begin position="19"/>
        <end position="257"/>
    </location>
</feature>
<organism evidence="2 3">
    <name type="scientific">Vagococcus allomyrinae</name>
    <dbReference type="NCBI Taxonomy" id="2794353"/>
    <lineage>
        <taxon>Bacteria</taxon>
        <taxon>Bacillati</taxon>
        <taxon>Bacillota</taxon>
        <taxon>Bacilli</taxon>
        <taxon>Lactobacillales</taxon>
        <taxon>Enterococcaceae</taxon>
        <taxon>Vagococcus</taxon>
    </lineage>
</organism>
<dbReference type="PANTHER" id="PTHR14859:SF1">
    <property type="entry name" value="PGAP2-INTERACTING PROTEIN"/>
    <property type="match status" value="1"/>
</dbReference>
<gene>
    <name evidence="2" type="ORF">I6N95_18560</name>
</gene>
<dbReference type="InterPro" id="IPR051916">
    <property type="entry name" value="GPI-anchor_lipid_remodeler"/>
</dbReference>
<proteinExistence type="predicted"/>
<dbReference type="GO" id="GO:0006506">
    <property type="term" value="P:GPI anchor biosynthetic process"/>
    <property type="evidence" value="ECO:0007669"/>
    <property type="project" value="TreeGrafter"/>
</dbReference>
<reference evidence="2" key="1">
    <citation type="submission" date="2020-12" db="EMBL/GenBank/DDBJ databases">
        <title>Vagococcus allomyrinae sp. nov. and Enterococcus lavae sp. nov., isolated from the larvae of Allomyrina dichotoma.</title>
        <authorList>
            <person name="Lee S.D."/>
        </authorList>
    </citation>
    <scope>NUCLEOTIDE SEQUENCE</scope>
    <source>
        <strain evidence="2">BWB3-3</strain>
    </source>
</reference>
<evidence type="ECO:0000313" key="3">
    <source>
        <dbReference type="Proteomes" id="UP000674938"/>
    </source>
</evidence>
<dbReference type="Gene3D" id="3.60.10.10">
    <property type="entry name" value="Endonuclease/exonuclease/phosphatase"/>
    <property type="match status" value="1"/>
</dbReference>
<dbReference type="InterPro" id="IPR036691">
    <property type="entry name" value="Endo/exonu/phosph_ase_sf"/>
</dbReference>
<dbReference type="Pfam" id="PF03372">
    <property type="entry name" value="Exo_endo_phos"/>
    <property type="match status" value="1"/>
</dbReference>